<protein>
    <submittedName>
        <fullName evidence="1">Pyridoxamine 5'-phosphate oxidase family protein</fullName>
    </submittedName>
</protein>
<dbReference type="PANTHER" id="PTHR34071">
    <property type="entry name" value="5-NITROIMIDAZOLE ANTIBIOTICS RESISTANCE PROTEIN, NIMA-FAMILY-RELATED PROTEIN-RELATED"/>
    <property type="match status" value="1"/>
</dbReference>
<proteinExistence type="predicted"/>
<dbReference type="Proteomes" id="UP000298460">
    <property type="component" value="Unassembled WGS sequence"/>
</dbReference>
<accession>A0A4Z0R779</accession>
<gene>
    <name evidence="1" type="ORF">E4K67_10675</name>
</gene>
<name>A0A4Z0R779_9FIRM</name>
<dbReference type="OrthoDB" id="9794935at2"/>
<dbReference type="Gene3D" id="2.30.110.10">
    <property type="entry name" value="Electron Transport, Fmn-binding Protein, Chain A"/>
    <property type="match status" value="1"/>
</dbReference>
<dbReference type="InterPro" id="IPR012349">
    <property type="entry name" value="Split_barrel_FMN-bd"/>
</dbReference>
<dbReference type="Pfam" id="PF12900">
    <property type="entry name" value="Pyridox_ox_2"/>
    <property type="match status" value="1"/>
</dbReference>
<comment type="caution">
    <text evidence="1">The sequence shown here is derived from an EMBL/GenBank/DDBJ whole genome shotgun (WGS) entry which is preliminary data.</text>
</comment>
<reference evidence="1 2" key="1">
    <citation type="submission" date="2019-03" db="EMBL/GenBank/DDBJ databases">
        <title>Draft Genome Sequence of Desulfosporosinus fructosivorans Strain 63.6F, Isolated from Marine Sediment in the Baltic Sea.</title>
        <authorList>
            <person name="Hausmann B."/>
            <person name="Vandieken V."/>
            <person name="Pjevac P."/>
            <person name="Schreck K."/>
            <person name="Herbold C.W."/>
            <person name="Loy A."/>
        </authorList>
    </citation>
    <scope>NUCLEOTIDE SEQUENCE [LARGE SCALE GENOMIC DNA]</scope>
    <source>
        <strain evidence="1 2">63.6F</strain>
    </source>
</reference>
<evidence type="ECO:0000313" key="2">
    <source>
        <dbReference type="Proteomes" id="UP000298460"/>
    </source>
</evidence>
<dbReference type="EMBL" id="SPQQ01000003">
    <property type="protein sequence ID" value="TGE38404.1"/>
    <property type="molecule type" value="Genomic_DNA"/>
</dbReference>
<dbReference type="PANTHER" id="PTHR34071:SF2">
    <property type="entry name" value="FLAVIN-NUCLEOTIDE-BINDING PROTEIN"/>
    <property type="match status" value="1"/>
</dbReference>
<evidence type="ECO:0000313" key="1">
    <source>
        <dbReference type="EMBL" id="TGE38404.1"/>
    </source>
</evidence>
<dbReference type="InterPro" id="IPR024747">
    <property type="entry name" value="Pyridox_Oxase-rel"/>
</dbReference>
<dbReference type="SUPFAM" id="SSF50475">
    <property type="entry name" value="FMN-binding split barrel"/>
    <property type="match status" value="1"/>
</dbReference>
<sequence>MRRNDKEITEQKALDEIMKKAQVCRLGVSYESMAYIIPMSFGYADRVLYFHSGPEGLKLLILKENPKACFEVDIDTEVIPSEKGCNWSMRYQSVIGFGEVEFIEDIDGKRKALQIIMQQYGGDLKMVEDAGLSGITIFKLVVSSMTGKKSGY</sequence>
<organism evidence="1 2">
    <name type="scientific">Desulfosporosinus fructosivorans</name>
    <dbReference type="NCBI Taxonomy" id="2018669"/>
    <lineage>
        <taxon>Bacteria</taxon>
        <taxon>Bacillati</taxon>
        <taxon>Bacillota</taxon>
        <taxon>Clostridia</taxon>
        <taxon>Eubacteriales</taxon>
        <taxon>Desulfitobacteriaceae</taxon>
        <taxon>Desulfosporosinus</taxon>
    </lineage>
</organism>
<dbReference type="AlphaFoldDB" id="A0A4Z0R779"/>
<keyword evidence="2" id="KW-1185">Reference proteome</keyword>
<dbReference type="RefSeq" id="WP_135546422.1">
    <property type="nucleotide sequence ID" value="NZ_SPQQ01000003.1"/>
</dbReference>